<evidence type="ECO:0000313" key="12">
    <source>
        <dbReference type="Proteomes" id="UP000177876"/>
    </source>
</evidence>
<keyword evidence="5" id="KW-0418">Kinase</keyword>
<evidence type="ECO:0000256" key="5">
    <source>
        <dbReference type="ARBA" id="ARBA00022777"/>
    </source>
</evidence>
<comment type="cofactor">
    <cofactor evidence="1">
        <name>Mg(2+)</name>
        <dbReference type="ChEBI" id="CHEBI:18420"/>
    </cofactor>
</comment>
<name>A0A1F2WJ64_9ACTN</name>
<dbReference type="EMBL" id="MELK01000040">
    <property type="protein sequence ID" value="OFW56889.1"/>
    <property type="molecule type" value="Genomic_DNA"/>
</dbReference>
<dbReference type="InterPro" id="IPR017438">
    <property type="entry name" value="ATP-NAD_kinase_N"/>
</dbReference>
<keyword evidence="7" id="KW-0444">Lipid biosynthesis</keyword>
<dbReference type="InterPro" id="IPR050187">
    <property type="entry name" value="Lipid_Phosphate_FormReg"/>
</dbReference>
<dbReference type="AlphaFoldDB" id="A0A1F2WJ64"/>
<sequence>MSRDGENRRYLVIVNPVSRGGKAQAEGMWLLNRLKRQNVNYEALFTERAGHAEEMVQKWAEDFDVVISVSGDGTANEIINGIMKVPSADLKLAMFPAGTADDFASNMGYDRKDKEQALKTILGRTCRTIDLIRYDDRYAAVSFGLGIDSEIADGAYKWKKFRIPAYFYSGLKKCFFNRRKRYHVRFDYEGQTFDDWVLISILCNAPVFGRYVKIHPEAKMNDGILGLTIGREVPNVYGLLLFAFACMGGRHGFSRKVSYHQVRKMRVECKSDTYVQIDGEVFKFGQGRVINLSVVPQALRVLVPEESLHNRKLPFVRKEEPREGTQLRLIPPREGITEELEELSKRVKNRLEHFLEATKEGRKLAKLDRKEARKREAEMQRRDKEEKRLADKAARMMKKEMKERERTINGN</sequence>
<evidence type="ECO:0000256" key="4">
    <source>
        <dbReference type="ARBA" id="ARBA00022741"/>
    </source>
</evidence>
<dbReference type="GO" id="GO:0005524">
    <property type="term" value="F:ATP binding"/>
    <property type="evidence" value="ECO:0007669"/>
    <property type="project" value="UniProtKB-KW"/>
</dbReference>
<keyword evidence="7" id="KW-0594">Phospholipid biosynthesis</keyword>
<feature type="region of interest" description="Disordered" evidence="9">
    <location>
        <begin position="366"/>
        <end position="411"/>
    </location>
</feature>
<dbReference type="SUPFAM" id="SSF111331">
    <property type="entry name" value="NAD kinase/diacylglycerol kinase-like"/>
    <property type="match status" value="1"/>
</dbReference>
<dbReference type="Gene3D" id="3.40.50.10330">
    <property type="entry name" value="Probable inorganic polyphosphate/atp-NAD kinase, domain 1"/>
    <property type="match status" value="1"/>
</dbReference>
<dbReference type="PROSITE" id="PS50146">
    <property type="entry name" value="DAGK"/>
    <property type="match status" value="1"/>
</dbReference>
<evidence type="ECO:0000256" key="1">
    <source>
        <dbReference type="ARBA" id="ARBA00001946"/>
    </source>
</evidence>
<keyword evidence="8" id="KW-1208">Phospholipid metabolism</keyword>
<gene>
    <name evidence="11" type="ORF">A2Y75_06915</name>
</gene>
<dbReference type="PANTHER" id="PTHR12358">
    <property type="entry name" value="SPHINGOSINE KINASE"/>
    <property type="match status" value="1"/>
</dbReference>
<evidence type="ECO:0000259" key="10">
    <source>
        <dbReference type="PROSITE" id="PS50146"/>
    </source>
</evidence>
<dbReference type="Pfam" id="PF00781">
    <property type="entry name" value="DAGK_cat"/>
    <property type="match status" value="1"/>
</dbReference>
<organism evidence="11 12">
    <name type="scientific">Candidatus Solincola sediminis</name>
    <dbReference type="NCBI Taxonomy" id="1797199"/>
    <lineage>
        <taxon>Bacteria</taxon>
        <taxon>Bacillati</taxon>
        <taxon>Actinomycetota</taxon>
        <taxon>Candidatus Geothermincolia</taxon>
        <taxon>Candidatus Geothermincolales</taxon>
        <taxon>Candidatus Geothermincolaceae</taxon>
        <taxon>Candidatus Solincola</taxon>
    </lineage>
</organism>
<dbReference type="Proteomes" id="UP000177876">
    <property type="component" value="Unassembled WGS sequence"/>
</dbReference>
<dbReference type="Pfam" id="PF19279">
    <property type="entry name" value="YegS_C"/>
    <property type="match status" value="1"/>
</dbReference>
<keyword evidence="3" id="KW-0808">Transferase</keyword>
<dbReference type="GO" id="GO:0008654">
    <property type="term" value="P:phospholipid biosynthetic process"/>
    <property type="evidence" value="ECO:0007669"/>
    <property type="project" value="UniProtKB-KW"/>
</dbReference>
<keyword evidence="7" id="KW-0443">Lipid metabolism</keyword>
<dbReference type="GO" id="GO:0016301">
    <property type="term" value="F:kinase activity"/>
    <property type="evidence" value="ECO:0007669"/>
    <property type="project" value="UniProtKB-KW"/>
</dbReference>
<accession>A0A1F2WJ64</accession>
<dbReference type="Gene3D" id="2.60.200.40">
    <property type="match status" value="1"/>
</dbReference>
<dbReference type="STRING" id="1797197.A2Y75_06915"/>
<reference evidence="11 12" key="1">
    <citation type="journal article" date="2016" name="Nat. Commun.">
        <title>Thousands of microbial genomes shed light on interconnected biogeochemical processes in an aquifer system.</title>
        <authorList>
            <person name="Anantharaman K."/>
            <person name="Brown C.T."/>
            <person name="Hug L.A."/>
            <person name="Sharon I."/>
            <person name="Castelle C.J."/>
            <person name="Probst A.J."/>
            <person name="Thomas B.C."/>
            <person name="Singh A."/>
            <person name="Wilkins M.J."/>
            <person name="Karaoz U."/>
            <person name="Brodie E.L."/>
            <person name="Williams K.H."/>
            <person name="Hubbard S.S."/>
            <person name="Banfield J.F."/>
        </authorList>
    </citation>
    <scope>NUCLEOTIDE SEQUENCE [LARGE SCALE GENOMIC DNA]</scope>
</reference>
<evidence type="ECO:0000256" key="3">
    <source>
        <dbReference type="ARBA" id="ARBA00022679"/>
    </source>
</evidence>
<evidence type="ECO:0000256" key="2">
    <source>
        <dbReference type="ARBA" id="ARBA00005983"/>
    </source>
</evidence>
<proteinExistence type="inferred from homology"/>
<comment type="caution">
    <text evidence="11">The sequence shown here is derived from an EMBL/GenBank/DDBJ whole genome shotgun (WGS) entry which is preliminary data.</text>
</comment>
<keyword evidence="6" id="KW-0067">ATP-binding</keyword>
<dbReference type="InterPro" id="IPR016064">
    <property type="entry name" value="NAD/diacylglycerol_kinase_sf"/>
</dbReference>
<dbReference type="InterPro" id="IPR045540">
    <property type="entry name" value="YegS/DAGK_C"/>
</dbReference>
<evidence type="ECO:0000256" key="8">
    <source>
        <dbReference type="ARBA" id="ARBA00023264"/>
    </source>
</evidence>
<evidence type="ECO:0000313" key="11">
    <source>
        <dbReference type="EMBL" id="OFW56889.1"/>
    </source>
</evidence>
<evidence type="ECO:0000256" key="6">
    <source>
        <dbReference type="ARBA" id="ARBA00022840"/>
    </source>
</evidence>
<evidence type="ECO:0000256" key="7">
    <source>
        <dbReference type="ARBA" id="ARBA00023209"/>
    </source>
</evidence>
<dbReference type="InterPro" id="IPR001206">
    <property type="entry name" value="Diacylglycerol_kinase_cat_dom"/>
</dbReference>
<protein>
    <recommendedName>
        <fullName evidence="10">DAGKc domain-containing protein</fullName>
    </recommendedName>
</protein>
<feature type="domain" description="DAGKc" evidence="10">
    <location>
        <begin position="5"/>
        <end position="138"/>
    </location>
</feature>
<comment type="similarity">
    <text evidence="2">Belongs to the diacylglycerol/lipid kinase family.</text>
</comment>
<dbReference type="PANTHER" id="PTHR12358:SF54">
    <property type="entry name" value="SPHINGOSINE KINASE RELATED PROTEIN"/>
    <property type="match status" value="1"/>
</dbReference>
<keyword evidence="4" id="KW-0547">Nucleotide-binding</keyword>
<dbReference type="SMART" id="SM00046">
    <property type="entry name" value="DAGKc"/>
    <property type="match status" value="1"/>
</dbReference>
<evidence type="ECO:0000256" key="9">
    <source>
        <dbReference type="SAM" id="MobiDB-lite"/>
    </source>
</evidence>